<dbReference type="OrthoDB" id="10030083at2759"/>
<dbReference type="InterPro" id="IPR000326">
    <property type="entry name" value="PAP2/HPO"/>
</dbReference>
<evidence type="ECO:0000256" key="2">
    <source>
        <dbReference type="ARBA" id="ARBA00008816"/>
    </source>
</evidence>
<evidence type="ECO:0000256" key="3">
    <source>
        <dbReference type="ARBA" id="ARBA00022692"/>
    </source>
</evidence>
<dbReference type="PANTHER" id="PTHR10165:SF155">
    <property type="entry name" value="LIPID PHOSPHATE PHOSPHATASE 1"/>
    <property type="match status" value="1"/>
</dbReference>
<dbReference type="STRING" id="4955.A0A1G4MGW3"/>
<evidence type="ECO:0000256" key="5">
    <source>
        <dbReference type="ARBA" id="ARBA00023136"/>
    </source>
</evidence>
<dbReference type="GO" id="GO:0046839">
    <property type="term" value="P:phospholipid dephosphorylation"/>
    <property type="evidence" value="ECO:0007669"/>
    <property type="project" value="TreeGrafter"/>
</dbReference>
<proteinExistence type="inferred from homology"/>
<evidence type="ECO:0000256" key="4">
    <source>
        <dbReference type="ARBA" id="ARBA00022989"/>
    </source>
</evidence>
<dbReference type="Gene3D" id="1.20.144.10">
    <property type="entry name" value="Phosphatidic acid phosphatase type 2/haloperoxidase"/>
    <property type="match status" value="1"/>
</dbReference>
<dbReference type="InterPro" id="IPR043216">
    <property type="entry name" value="PAP-like"/>
</dbReference>
<evidence type="ECO:0000259" key="7">
    <source>
        <dbReference type="SMART" id="SM00014"/>
    </source>
</evidence>
<dbReference type="PANTHER" id="PTHR10165">
    <property type="entry name" value="LIPID PHOSPHATE PHOSPHATASE"/>
    <property type="match status" value="1"/>
</dbReference>
<feature type="domain" description="Phosphatidic acid phosphatase type 2/haloperoxidase" evidence="7">
    <location>
        <begin position="119"/>
        <end position="266"/>
    </location>
</feature>
<dbReference type="OMA" id="YGLDICQ"/>
<organism evidence="8 9">
    <name type="scientific">Lachancea fermentati</name>
    <name type="common">Zygosaccharomyces fermentati</name>
    <dbReference type="NCBI Taxonomy" id="4955"/>
    <lineage>
        <taxon>Eukaryota</taxon>
        <taxon>Fungi</taxon>
        <taxon>Dikarya</taxon>
        <taxon>Ascomycota</taxon>
        <taxon>Saccharomycotina</taxon>
        <taxon>Saccharomycetes</taxon>
        <taxon>Saccharomycetales</taxon>
        <taxon>Saccharomycetaceae</taxon>
        <taxon>Lachancea</taxon>
    </lineage>
</organism>
<evidence type="ECO:0000313" key="8">
    <source>
        <dbReference type="EMBL" id="SCW03044.1"/>
    </source>
</evidence>
<protein>
    <submittedName>
        <fullName evidence="8">LAFE_0G01706g1_1</fullName>
    </submittedName>
</protein>
<dbReference type="GO" id="GO:0016020">
    <property type="term" value="C:membrane"/>
    <property type="evidence" value="ECO:0007669"/>
    <property type="project" value="UniProtKB-SubCell"/>
</dbReference>
<dbReference type="AlphaFoldDB" id="A0A1G4MGW3"/>
<dbReference type="EMBL" id="LT598486">
    <property type="protein sequence ID" value="SCW03044.1"/>
    <property type="molecule type" value="Genomic_DNA"/>
</dbReference>
<dbReference type="InterPro" id="IPR036938">
    <property type="entry name" value="PAP2/HPO_sf"/>
</dbReference>
<evidence type="ECO:0000256" key="6">
    <source>
        <dbReference type="SAM" id="Phobius"/>
    </source>
</evidence>
<sequence>MLSVAPLLRNLASYALSLLPTYAVAATATALFLYLEFAVPPPLSTRFDPADRAIARSYTSRETVSAGQCVLLAAAVPAAAITWWCVVARDALRRRRPAPRPRVACPEWLPAAAHLYHVTCVALVAALALTGVATNALKLALANRRPDFLARCQLPARADWPADAADARGRVAAALCGAALGGADDHAVLLEGLKSTPSGHASLAAAGLGFLWWWQTQCVAVPRARHAWCLGVVALVMVSRVADHRHHWYDVVLGAALGAGVAAGVWARTMSRAAAPGVLPA</sequence>
<evidence type="ECO:0000256" key="1">
    <source>
        <dbReference type="ARBA" id="ARBA00004141"/>
    </source>
</evidence>
<keyword evidence="3 6" id="KW-0812">Transmembrane</keyword>
<comment type="subcellular location">
    <subcellularLocation>
        <location evidence="1">Membrane</location>
        <topology evidence="1">Multi-pass membrane protein</topology>
    </subcellularLocation>
</comment>
<feature type="transmembrane region" description="Helical" evidence="6">
    <location>
        <begin position="65"/>
        <end position="87"/>
    </location>
</feature>
<accession>A0A1G4MGW3</accession>
<evidence type="ECO:0000313" key="9">
    <source>
        <dbReference type="Proteomes" id="UP000190831"/>
    </source>
</evidence>
<dbReference type="Pfam" id="PF01569">
    <property type="entry name" value="PAP2"/>
    <property type="match status" value="1"/>
</dbReference>
<gene>
    <name evidence="8" type="ORF">LAFE_0G01706G</name>
</gene>
<keyword evidence="4 6" id="KW-1133">Transmembrane helix</keyword>
<dbReference type="GO" id="GO:0006644">
    <property type="term" value="P:phospholipid metabolic process"/>
    <property type="evidence" value="ECO:0007669"/>
    <property type="project" value="InterPro"/>
</dbReference>
<keyword evidence="5 6" id="KW-0472">Membrane</keyword>
<comment type="similarity">
    <text evidence="2">Belongs to the PA-phosphatase related phosphoesterase family.</text>
</comment>
<feature type="transmembrane region" description="Helical" evidence="6">
    <location>
        <begin position="12"/>
        <end position="35"/>
    </location>
</feature>
<dbReference type="SMART" id="SM00014">
    <property type="entry name" value="acidPPc"/>
    <property type="match status" value="1"/>
</dbReference>
<dbReference type="SUPFAM" id="SSF48317">
    <property type="entry name" value="Acid phosphatase/Vanadium-dependent haloperoxidase"/>
    <property type="match status" value="1"/>
</dbReference>
<dbReference type="GO" id="GO:0008195">
    <property type="term" value="F:phosphatidate phosphatase activity"/>
    <property type="evidence" value="ECO:0007669"/>
    <property type="project" value="TreeGrafter"/>
</dbReference>
<keyword evidence="9" id="KW-1185">Reference proteome</keyword>
<feature type="transmembrane region" description="Helical" evidence="6">
    <location>
        <begin position="248"/>
        <end position="267"/>
    </location>
</feature>
<dbReference type="Proteomes" id="UP000190831">
    <property type="component" value="Chromosome G"/>
</dbReference>
<name>A0A1G4MGW3_LACFM</name>
<reference evidence="8 9" key="1">
    <citation type="submission" date="2016-03" db="EMBL/GenBank/DDBJ databases">
        <authorList>
            <person name="Devillers H."/>
        </authorList>
    </citation>
    <scope>NUCLEOTIDE SEQUENCE [LARGE SCALE GENOMIC DNA]</scope>
    <source>
        <strain evidence="8">CBS 6772</strain>
    </source>
</reference>